<dbReference type="InterPro" id="IPR029787">
    <property type="entry name" value="Nucleotide_cyclase"/>
</dbReference>
<dbReference type="NCBIfam" id="TIGR00254">
    <property type="entry name" value="GGDEF"/>
    <property type="match status" value="1"/>
</dbReference>
<evidence type="ECO:0000256" key="3">
    <source>
        <dbReference type="ARBA" id="ARBA00034247"/>
    </source>
</evidence>
<evidence type="ECO:0000256" key="4">
    <source>
        <dbReference type="SAM" id="Coils"/>
    </source>
</evidence>
<dbReference type="Pfam" id="PF20975">
    <property type="entry name" value="DGCcoil"/>
    <property type="match status" value="1"/>
</dbReference>
<dbReference type="PANTHER" id="PTHR45138">
    <property type="entry name" value="REGULATORY COMPONENTS OF SENSORY TRANSDUCTION SYSTEM"/>
    <property type="match status" value="1"/>
</dbReference>
<evidence type="ECO:0000313" key="7">
    <source>
        <dbReference type="Proteomes" id="UP000304912"/>
    </source>
</evidence>
<feature type="coiled-coil region" evidence="4">
    <location>
        <begin position="308"/>
        <end position="335"/>
    </location>
</feature>
<dbReference type="RefSeq" id="WP_139757075.1">
    <property type="nucleotide sequence ID" value="NZ_CP039852.1"/>
</dbReference>
<name>A0A5B7YFF8_9ALTE</name>
<dbReference type="SUPFAM" id="SSF55073">
    <property type="entry name" value="Nucleotide cyclase"/>
    <property type="match status" value="1"/>
</dbReference>
<evidence type="ECO:0000313" key="6">
    <source>
        <dbReference type="EMBL" id="QCZ94335.1"/>
    </source>
</evidence>
<keyword evidence="7" id="KW-1185">Reference proteome</keyword>
<dbReference type="Proteomes" id="UP000304912">
    <property type="component" value="Chromosome"/>
</dbReference>
<reference evidence="6 7" key="1">
    <citation type="submission" date="2019-04" db="EMBL/GenBank/DDBJ databases">
        <title>Salinimonas iocasae sp. nov., a halophilic bacterium isolated from the outer tube casing of tubeworms in Okinawa Trough.</title>
        <authorList>
            <person name="Zhang H."/>
            <person name="Wang H."/>
            <person name="Li C."/>
        </authorList>
    </citation>
    <scope>NUCLEOTIDE SEQUENCE [LARGE SCALE GENOMIC DNA]</scope>
    <source>
        <strain evidence="6 7">KX18D6</strain>
    </source>
</reference>
<proteinExistence type="predicted"/>
<dbReference type="AlphaFoldDB" id="A0A5B7YFF8"/>
<evidence type="ECO:0000256" key="2">
    <source>
        <dbReference type="ARBA" id="ARBA00012528"/>
    </source>
</evidence>
<dbReference type="EC" id="2.7.7.65" evidence="2"/>
<evidence type="ECO:0000256" key="1">
    <source>
        <dbReference type="ARBA" id="ARBA00001946"/>
    </source>
</evidence>
<accession>A0A5B7YFF8</accession>
<dbReference type="Pfam" id="PF00990">
    <property type="entry name" value="GGDEF"/>
    <property type="match status" value="1"/>
</dbReference>
<dbReference type="FunFam" id="3.30.70.270:FF:000001">
    <property type="entry name" value="Diguanylate cyclase domain protein"/>
    <property type="match status" value="1"/>
</dbReference>
<keyword evidence="4" id="KW-0175">Coiled coil</keyword>
<dbReference type="KEGG" id="salk:FBQ74_13015"/>
<dbReference type="InterPro" id="IPR050469">
    <property type="entry name" value="Diguanylate_Cyclase"/>
</dbReference>
<protein>
    <recommendedName>
        <fullName evidence="2">diguanylate cyclase</fullName>
        <ecNumber evidence="2">2.7.7.65</ecNumber>
    </recommendedName>
</protein>
<sequence length="507" mass="56632">MTNKQLQVLKQQHALLAQFIIRLSLFYQGYSKAIDEELQTLRGHLGSNANFTLAHVSINKLNALLQEDGGVLRRFKTDTLQSVEGAAKALLATSGKANANTSIIDTISQARRPAESLYDVTQLCVQTITLYSQVTDTLPKPVGVAVKSHSNEPLQAPATLLMALQEELVQLLDTYQKRLPDNTELTILKQKVVEGLNNDELLNVCLTLLRLIVKDSMQEAIISGKVIQSLHHSLSSLHQGLNKSIDQAHCTFAVQQDDNLAMRKELIKLENDVARSDSFSALKTQTQQQLKQVGSALEKREENDRLAQQALSGQLEALKAQVAELESKTRYYRNRLAKQVATSQTDPLTKLPNRQAYNEHLRKLLDNRNINEQSLCLAVVDIDHFKSINDRFGHSAGDKTLQVIGKQLSKALDDNDFIARWGGEEFVLILPGLNAKSLKQKLERLRTRLTELPFKFKQDRLTITASFGGTCFSHGEDPDAVFERADSLLYQAKRAGRNCVVTDKDDV</sequence>
<dbReference type="PANTHER" id="PTHR45138:SF9">
    <property type="entry name" value="DIGUANYLATE CYCLASE DGCM-RELATED"/>
    <property type="match status" value="1"/>
</dbReference>
<dbReference type="Gene3D" id="3.30.70.270">
    <property type="match status" value="1"/>
</dbReference>
<comment type="cofactor">
    <cofactor evidence="1">
        <name>Mg(2+)</name>
        <dbReference type="ChEBI" id="CHEBI:18420"/>
    </cofactor>
</comment>
<dbReference type="CDD" id="cd01949">
    <property type="entry name" value="GGDEF"/>
    <property type="match status" value="1"/>
</dbReference>
<comment type="catalytic activity">
    <reaction evidence="3">
        <text>2 GTP = 3',3'-c-di-GMP + 2 diphosphate</text>
        <dbReference type="Rhea" id="RHEA:24898"/>
        <dbReference type="ChEBI" id="CHEBI:33019"/>
        <dbReference type="ChEBI" id="CHEBI:37565"/>
        <dbReference type="ChEBI" id="CHEBI:58805"/>
        <dbReference type="EC" id="2.7.7.65"/>
    </reaction>
</comment>
<dbReference type="EMBL" id="CP039852">
    <property type="protein sequence ID" value="QCZ94335.1"/>
    <property type="molecule type" value="Genomic_DNA"/>
</dbReference>
<organism evidence="6 7">
    <name type="scientific">Salinimonas iocasae</name>
    <dbReference type="NCBI Taxonomy" id="2572577"/>
    <lineage>
        <taxon>Bacteria</taxon>
        <taxon>Pseudomonadati</taxon>
        <taxon>Pseudomonadota</taxon>
        <taxon>Gammaproteobacteria</taxon>
        <taxon>Alteromonadales</taxon>
        <taxon>Alteromonadaceae</taxon>
        <taxon>Alteromonas/Salinimonas group</taxon>
        <taxon>Salinimonas</taxon>
    </lineage>
</organism>
<dbReference type="PROSITE" id="PS50887">
    <property type="entry name" value="GGDEF"/>
    <property type="match status" value="1"/>
</dbReference>
<dbReference type="InterPro" id="IPR000160">
    <property type="entry name" value="GGDEF_dom"/>
</dbReference>
<dbReference type="InterPro" id="IPR043128">
    <property type="entry name" value="Rev_trsase/Diguanyl_cyclase"/>
</dbReference>
<gene>
    <name evidence="6" type="ORF">FBQ74_13015</name>
</gene>
<dbReference type="GO" id="GO:0052621">
    <property type="term" value="F:diguanylate cyclase activity"/>
    <property type="evidence" value="ECO:0007669"/>
    <property type="project" value="UniProtKB-EC"/>
</dbReference>
<feature type="domain" description="GGDEF" evidence="5">
    <location>
        <begin position="373"/>
        <end position="505"/>
    </location>
</feature>
<dbReference type="InterPro" id="IPR048516">
    <property type="entry name" value="DGCcoil"/>
</dbReference>
<evidence type="ECO:0000259" key="5">
    <source>
        <dbReference type="PROSITE" id="PS50887"/>
    </source>
</evidence>
<dbReference type="OrthoDB" id="9812260at2"/>
<dbReference type="SMART" id="SM00267">
    <property type="entry name" value="GGDEF"/>
    <property type="match status" value="1"/>
</dbReference>